<sequence>LICERIYLPELVECESLDETQRGANGYGSTGV</sequence>
<dbReference type="SUPFAM" id="SSF51283">
    <property type="entry name" value="dUTPase-like"/>
    <property type="match status" value="1"/>
</dbReference>
<accession>A0A183AJI0</accession>
<proteinExistence type="predicted"/>
<evidence type="ECO:0000313" key="1">
    <source>
        <dbReference type="WBParaSite" id="ECPE_0000713001-mRNA-1"/>
    </source>
</evidence>
<name>A0A183AJI0_9TREM</name>
<dbReference type="InterPro" id="IPR036157">
    <property type="entry name" value="dUTPase-like_sf"/>
</dbReference>
<reference evidence="1" key="1">
    <citation type="submission" date="2016-06" db="UniProtKB">
        <authorList>
            <consortium name="WormBaseParasite"/>
        </authorList>
    </citation>
    <scope>IDENTIFICATION</scope>
</reference>
<dbReference type="AlphaFoldDB" id="A0A183AJI0"/>
<protein>
    <submittedName>
        <fullName evidence="1">dUTP diphosphatase</fullName>
    </submittedName>
</protein>
<dbReference type="Gene3D" id="2.70.40.10">
    <property type="match status" value="1"/>
</dbReference>
<dbReference type="WBParaSite" id="ECPE_0000713001-mRNA-1">
    <property type="protein sequence ID" value="ECPE_0000713001-mRNA-1"/>
    <property type="gene ID" value="ECPE_0000713001"/>
</dbReference>
<organism evidence="1">
    <name type="scientific">Echinostoma caproni</name>
    <dbReference type="NCBI Taxonomy" id="27848"/>
    <lineage>
        <taxon>Eukaryota</taxon>
        <taxon>Metazoa</taxon>
        <taxon>Spiralia</taxon>
        <taxon>Lophotrochozoa</taxon>
        <taxon>Platyhelminthes</taxon>
        <taxon>Trematoda</taxon>
        <taxon>Digenea</taxon>
        <taxon>Plagiorchiida</taxon>
        <taxon>Echinostomata</taxon>
        <taxon>Echinostomatoidea</taxon>
        <taxon>Echinostomatidae</taxon>
        <taxon>Echinostoma</taxon>
    </lineage>
</organism>